<sequence>MFKTPLSAVEEKIGANFGEFAGWEMPMDYSSYQDEHMAVRQSAAFFDLSHMGRIRIKGKKEELDKIVTRSLSTENFRMIGPSAMLNEKGGFIDDIMIYKVSDTEFLMVTNAINREKDINWIKRNSSLEVEDLTFDYVMLAIQGRRVWELLGYKTDLQPLQFVLNSNFLGEDVFLLSRSGWTGEDGLEVWAKVEIAERIISKLMEKGIKPAGLITRDSLRQEMGFVLYGEDIDENTTPVEARYWVFDLDKNFIGKEKVEEQLKNGVKRIRVGFKLQKGIRAIPRHGYRIRILETEVGEVTSSTYSPYLGRVIGMGYINSSNAFFGFHANIEIRGKDYRAKISDFPLI</sequence>
<dbReference type="RefSeq" id="WP_013776124.1">
    <property type="nucleotide sequence ID" value="NC_015518.1"/>
</dbReference>
<gene>
    <name evidence="10" type="primary">gcvT</name>
    <name evidence="10" type="ORF">DDW13_00455</name>
</gene>
<dbReference type="InterPro" id="IPR013977">
    <property type="entry name" value="GcvT_C"/>
</dbReference>
<evidence type="ECO:0000259" key="9">
    <source>
        <dbReference type="Pfam" id="PF08669"/>
    </source>
</evidence>
<dbReference type="InterPro" id="IPR029043">
    <property type="entry name" value="GcvT/YgfZ_C"/>
</dbReference>
<dbReference type="InterPro" id="IPR027266">
    <property type="entry name" value="TrmE/GcvT-like"/>
</dbReference>
<evidence type="ECO:0000313" key="11">
    <source>
        <dbReference type="Proteomes" id="UP000245638"/>
    </source>
</evidence>
<dbReference type="GO" id="GO:0005960">
    <property type="term" value="C:glycine cleavage complex"/>
    <property type="evidence" value="ECO:0007669"/>
    <property type="project" value="InterPro"/>
</dbReference>
<keyword evidence="10" id="KW-0489">Methyltransferase</keyword>
<dbReference type="GO" id="GO:0004047">
    <property type="term" value="F:aminomethyltransferase activity"/>
    <property type="evidence" value="ECO:0007669"/>
    <property type="project" value="UniProtKB-EC"/>
</dbReference>
<dbReference type="InterPro" id="IPR006222">
    <property type="entry name" value="GCVT_N"/>
</dbReference>
<evidence type="ECO:0000313" key="10">
    <source>
        <dbReference type="EMBL" id="PVU77633.1"/>
    </source>
</evidence>
<comment type="caution">
    <text evidence="10">The sequence shown here is derived from an EMBL/GenBank/DDBJ whole genome shotgun (WGS) entry which is preliminary data.</text>
</comment>
<dbReference type="AlphaFoldDB" id="A0A2T9XC45"/>
<dbReference type="Gene3D" id="3.30.1360.120">
    <property type="entry name" value="Probable tRNA modification gtpase trme, domain 1"/>
    <property type="match status" value="1"/>
</dbReference>
<dbReference type="InterPro" id="IPR028896">
    <property type="entry name" value="GcvT/YgfZ/DmdA"/>
</dbReference>
<feature type="domain" description="GCVT N-terminal" evidence="8">
    <location>
        <begin position="10"/>
        <end position="242"/>
    </location>
</feature>
<keyword evidence="3" id="KW-0032">Aminotransferase</keyword>
<organism evidence="10 11">
    <name type="scientific">Acidianus hospitalis</name>
    <dbReference type="NCBI Taxonomy" id="563177"/>
    <lineage>
        <taxon>Archaea</taxon>
        <taxon>Thermoproteota</taxon>
        <taxon>Thermoprotei</taxon>
        <taxon>Sulfolobales</taxon>
        <taxon>Sulfolobaceae</taxon>
        <taxon>Acidianus</taxon>
    </lineage>
</organism>
<dbReference type="GeneID" id="10600812"/>
<dbReference type="Pfam" id="PF08669">
    <property type="entry name" value="GCV_T_C"/>
    <property type="match status" value="1"/>
</dbReference>
<dbReference type="PIRSF" id="PIRSF006487">
    <property type="entry name" value="GcvT"/>
    <property type="match status" value="1"/>
</dbReference>
<evidence type="ECO:0000256" key="5">
    <source>
        <dbReference type="ARBA" id="ARBA00031395"/>
    </source>
</evidence>
<dbReference type="GO" id="GO:0008483">
    <property type="term" value="F:transaminase activity"/>
    <property type="evidence" value="ECO:0007669"/>
    <property type="project" value="UniProtKB-KW"/>
</dbReference>
<evidence type="ECO:0000256" key="3">
    <source>
        <dbReference type="ARBA" id="ARBA00022576"/>
    </source>
</evidence>
<dbReference type="SUPFAM" id="SSF101790">
    <property type="entry name" value="Aminomethyltransferase beta-barrel domain"/>
    <property type="match status" value="1"/>
</dbReference>
<evidence type="ECO:0000259" key="8">
    <source>
        <dbReference type="Pfam" id="PF01571"/>
    </source>
</evidence>
<dbReference type="OMA" id="MPVQYPA"/>
<accession>A0A2T9XC45</accession>
<evidence type="ECO:0000256" key="6">
    <source>
        <dbReference type="ARBA" id="ARBA00047665"/>
    </source>
</evidence>
<evidence type="ECO:0000256" key="4">
    <source>
        <dbReference type="ARBA" id="ARBA00022679"/>
    </source>
</evidence>
<reference evidence="10 11" key="1">
    <citation type="journal article" date="2015" name="Appl. Environ. Microbiol.">
        <title>Nanoarchaeota, Their Sulfolobales Host, and Nanoarchaeota Virus Distribution across Yellowstone National Park Hot Springs.</title>
        <authorList>
            <person name="Munson-McGee J.H."/>
            <person name="Field E.K."/>
            <person name="Bateson M."/>
            <person name="Rooney C."/>
            <person name="Stepanauskas R."/>
            <person name="Young M.J."/>
        </authorList>
    </citation>
    <scope>NUCLEOTIDE SEQUENCE [LARGE SCALE GENOMIC DNA]</scope>
    <source>
        <strain evidence="10">SCGC AC-742_N10</strain>
    </source>
</reference>
<dbReference type="EMBL" id="QEFD01000018">
    <property type="protein sequence ID" value="PVU77633.1"/>
    <property type="molecule type" value="Genomic_DNA"/>
</dbReference>
<name>A0A2T9XC45_9CREN</name>
<dbReference type="GO" id="GO:0006546">
    <property type="term" value="P:glycine catabolic process"/>
    <property type="evidence" value="ECO:0007669"/>
    <property type="project" value="InterPro"/>
</dbReference>
<evidence type="ECO:0000256" key="1">
    <source>
        <dbReference type="ARBA" id="ARBA00008609"/>
    </source>
</evidence>
<comment type="similarity">
    <text evidence="1">Belongs to the GcvT family.</text>
</comment>
<dbReference type="GO" id="GO:0032259">
    <property type="term" value="P:methylation"/>
    <property type="evidence" value="ECO:0007669"/>
    <property type="project" value="UniProtKB-KW"/>
</dbReference>
<keyword evidence="4 10" id="KW-0808">Transferase</keyword>
<dbReference type="Gene3D" id="4.10.1250.10">
    <property type="entry name" value="Aminomethyltransferase fragment"/>
    <property type="match status" value="1"/>
</dbReference>
<dbReference type="NCBIfam" id="TIGR00528">
    <property type="entry name" value="gcvT"/>
    <property type="match status" value="1"/>
</dbReference>
<evidence type="ECO:0000256" key="7">
    <source>
        <dbReference type="PIRSR" id="PIRSR006487-1"/>
    </source>
</evidence>
<proteinExistence type="inferred from homology"/>
<comment type="catalytic activity">
    <reaction evidence="6">
        <text>N(6)-[(R)-S(8)-aminomethyldihydrolipoyl]-L-lysyl-[protein] + (6S)-5,6,7,8-tetrahydrofolate = N(6)-[(R)-dihydrolipoyl]-L-lysyl-[protein] + (6R)-5,10-methylene-5,6,7,8-tetrahydrofolate + NH4(+)</text>
        <dbReference type="Rhea" id="RHEA:16945"/>
        <dbReference type="Rhea" id="RHEA-COMP:10475"/>
        <dbReference type="Rhea" id="RHEA-COMP:10492"/>
        <dbReference type="ChEBI" id="CHEBI:15636"/>
        <dbReference type="ChEBI" id="CHEBI:28938"/>
        <dbReference type="ChEBI" id="CHEBI:57453"/>
        <dbReference type="ChEBI" id="CHEBI:83100"/>
        <dbReference type="ChEBI" id="CHEBI:83143"/>
        <dbReference type="EC" id="2.1.2.10"/>
    </reaction>
</comment>
<dbReference type="Pfam" id="PF01571">
    <property type="entry name" value="GCV_T"/>
    <property type="match status" value="1"/>
</dbReference>
<dbReference type="SUPFAM" id="SSF103025">
    <property type="entry name" value="Folate-binding domain"/>
    <property type="match status" value="1"/>
</dbReference>
<protein>
    <recommendedName>
        <fullName evidence="2">aminomethyltransferase</fullName>
        <ecNumber evidence="2">2.1.2.10</ecNumber>
    </recommendedName>
    <alternativeName>
        <fullName evidence="5">Glycine cleavage system T protein</fullName>
    </alternativeName>
</protein>
<dbReference type="InterPro" id="IPR006223">
    <property type="entry name" value="GcvT"/>
</dbReference>
<feature type="domain" description="Aminomethyltransferase C-terminal" evidence="9">
    <location>
        <begin position="268"/>
        <end position="345"/>
    </location>
</feature>
<feature type="binding site" evidence="7">
    <location>
        <position position="187"/>
    </location>
    <ligand>
        <name>substrate</name>
    </ligand>
</feature>
<dbReference type="Proteomes" id="UP000245638">
    <property type="component" value="Unassembled WGS sequence"/>
</dbReference>
<dbReference type="Gene3D" id="3.30.70.1400">
    <property type="entry name" value="Aminomethyltransferase beta-barrel domains"/>
    <property type="match status" value="1"/>
</dbReference>
<dbReference type="NCBIfam" id="NF001567">
    <property type="entry name" value="PRK00389.1"/>
    <property type="match status" value="1"/>
</dbReference>
<dbReference type="GO" id="GO:0008168">
    <property type="term" value="F:methyltransferase activity"/>
    <property type="evidence" value="ECO:0007669"/>
    <property type="project" value="UniProtKB-KW"/>
</dbReference>
<evidence type="ECO:0000256" key="2">
    <source>
        <dbReference type="ARBA" id="ARBA00012616"/>
    </source>
</evidence>
<dbReference type="EC" id="2.1.2.10" evidence="2"/>
<dbReference type="PANTHER" id="PTHR43757:SF2">
    <property type="entry name" value="AMINOMETHYLTRANSFERASE, MITOCHONDRIAL"/>
    <property type="match status" value="1"/>
</dbReference>
<dbReference type="Gene3D" id="2.40.30.110">
    <property type="entry name" value="Aminomethyltransferase beta-barrel domains"/>
    <property type="match status" value="1"/>
</dbReference>
<dbReference type="PANTHER" id="PTHR43757">
    <property type="entry name" value="AMINOMETHYLTRANSFERASE"/>
    <property type="match status" value="1"/>
</dbReference>